<feature type="binding site" evidence="2">
    <location>
        <begin position="84"/>
        <end position="85"/>
    </location>
    <ligand>
        <name>CoA</name>
        <dbReference type="ChEBI" id="CHEBI:57287"/>
    </ligand>
</feature>
<dbReference type="GO" id="GO:0005886">
    <property type="term" value="C:plasma membrane"/>
    <property type="evidence" value="ECO:0007669"/>
    <property type="project" value="TreeGrafter"/>
</dbReference>
<evidence type="ECO:0000313" key="9">
    <source>
        <dbReference type="Proteomes" id="UP000275024"/>
    </source>
</evidence>
<dbReference type="GO" id="GO:0008897">
    <property type="term" value="F:holo-[acyl-carrier-protein] synthase activity"/>
    <property type="evidence" value="ECO:0007669"/>
    <property type="project" value="InterPro"/>
</dbReference>
<accession>A0A3A9WBY4</accession>
<feature type="binding site" evidence="2">
    <location>
        <position position="106"/>
    </location>
    <ligand>
        <name>CoA</name>
        <dbReference type="ChEBI" id="CHEBI:57287"/>
    </ligand>
</feature>
<name>A0A3A9WBY4_9ACTN</name>
<dbReference type="EMBL" id="RBDX01000007">
    <property type="protein sequence ID" value="RKN09833.1"/>
    <property type="molecule type" value="Genomic_DNA"/>
</dbReference>
<keyword evidence="3" id="KW-0460">Magnesium</keyword>
<proteinExistence type="predicted"/>
<dbReference type="EMBL" id="RBDY01000007">
    <property type="protein sequence ID" value="RKN23470.1"/>
    <property type="molecule type" value="Genomic_DNA"/>
</dbReference>
<dbReference type="Proteomes" id="UP000268652">
    <property type="component" value="Unassembled WGS sequence"/>
</dbReference>
<feature type="binding site" evidence="2">
    <location>
        <position position="166"/>
    </location>
    <ligand>
        <name>CoA</name>
        <dbReference type="ChEBI" id="CHEBI:57287"/>
    </ligand>
</feature>
<gene>
    <name evidence="7" type="ORF">D7318_12795</name>
    <name evidence="6" type="ORF">D7319_11840</name>
</gene>
<feature type="domain" description="4'-phosphopantetheinyl transferase" evidence="4">
    <location>
        <begin position="102"/>
        <end position="181"/>
    </location>
</feature>
<dbReference type="RefSeq" id="WP_120697149.1">
    <property type="nucleotide sequence ID" value="NZ_RBDX01000007.1"/>
</dbReference>
<evidence type="ECO:0000259" key="5">
    <source>
        <dbReference type="Pfam" id="PF17837"/>
    </source>
</evidence>
<dbReference type="InterPro" id="IPR041354">
    <property type="entry name" value="4PPT_N"/>
</dbReference>
<dbReference type="InterPro" id="IPR008278">
    <property type="entry name" value="4-PPantetheinyl_Trfase_dom"/>
</dbReference>
<dbReference type="InterPro" id="IPR003542">
    <property type="entry name" value="Enbac_synth_compD-like"/>
</dbReference>
<evidence type="ECO:0000313" key="6">
    <source>
        <dbReference type="EMBL" id="RKN09833.1"/>
    </source>
</evidence>
<evidence type="ECO:0000313" key="8">
    <source>
        <dbReference type="Proteomes" id="UP000268652"/>
    </source>
</evidence>
<keyword evidence="8" id="KW-1185">Reference proteome</keyword>
<feature type="binding site" evidence="2">
    <location>
        <position position="40"/>
    </location>
    <ligand>
        <name>CoA</name>
        <dbReference type="ChEBI" id="CHEBI:57287"/>
    </ligand>
</feature>
<comment type="cofactor">
    <cofactor evidence="3">
        <name>Mg(2+)</name>
        <dbReference type="ChEBI" id="CHEBI:18420"/>
    </cofactor>
</comment>
<feature type="binding site" evidence="2">
    <location>
        <position position="156"/>
    </location>
    <ligand>
        <name>CoA</name>
        <dbReference type="ChEBI" id="CHEBI:57287"/>
    </ligand>
</feature>
<evidence type="ECO:0000256" key="2">
    <source>
        <dbReference type="PIRSR" id="PIRSR603542-1"/>
    </source>
</evidence>
<keyword evidence="3" id="KW-0479">Metal-binding</keyword>
<dbReference type="InterPro" id="IPR037143">
    <property type="entry name" value="4-PPantetheinyl_Trfase_dom_sf"/>
</dbReference>
<feature type="binding site" evidence="3">
    <location>
        <position position="106"/>
    </location>
    <ligand>
        <name>Mg(2+)</name>
        <dbReference type="ChEBI" id="CHEBI:18420"/>
    </ligand>
</feature>
<feature type="domain" description="4'-phosphopantetheinyl transferase N-terminal" evidence="5">
    <location>
        <begin position="28"/>
        <end position="95"/>
    </location>
</feature>
<evidence type="ECO:0000256" key="3">
    <source>
        <dbReference type="PIRSR" id="PIRSR603542-2"/>
    </source>
</evidence>
<dbReference type="PANTHER" id="PTHR38096">
    <property type="entry name" value="ENTEROBACTIN SYNTHASE COMPONENT D"/>
    <property type="match status" value="1"/>
</dbReference>
<feature type="binding site" evidence="2">
    <location>
        <position position="48"/>
    </location>
    <ligand>
        <name>CoA</name>
        <dbReference type="ChEBI" id="CHEBI:57287"/>
    </ligand>
</feature>
<sequence length="222" mass="23293">MLGGLLPPSAAVVEAFADAAEPPALFPEEAAHVARAVESRRAEFATVRGCARDALASLGGPRVPLLPGERGAPGWPDGFVGSMTHCRGYRGAAVARAGELASVGIDAEPDEPLPNEGLLETIALPAERAALPRLNAARPGVSWDRLLFSAKESVYKAWFPLTRKWLDFEEARIDIDPEGGTFTATLLVPGPVVGGVRLPAFSGRFLAERGLVVTAIAVPHSS</sequence>
<evidence type="ECO:0000313" key="7">
    <source>
        <dbReference type="EMBL" id="RKN23470.1"/>
    </source>
</evidence>
<dbReference type="GO" id="GO:0009366">
    <property type="term" value="C:enterobactin synthetase complex"/>
    <property type="evidence" value="ECO:0007669"/>
    <property type="project" value="InterPro"/>
</dbReference>
<dbReference type="Proteomes" id="UP000275024">
    <property type="component" value="Unassembled WGS sequence"/>
</dbReference>
<dbReference type="PRINTS" id="PR01399">
    <property type="entry name" value="ENTSNTHTASED"/>
</dbReference>
<feature type="binding site" evidence="3">
    <location>
        <position position="107"/>
    </location>
    <ligand>
        <name>Mg(2+)</name>
        <dbReference type="ChEBI" id="CHEBI:18420"/>
    </ligand>
</feature>
<evidence type="ECO:0000256" key="1">
    <source>
        <dbReference type="ARBA" id="ARBA00022679"/>
    </source>
</evidence>
<comment type="caution">
    <text evidence="6">The sequence shown here is derived from an EMBL/GenBank/DDBJ whole genome shotgun (WGS) entry which is preliminary data.</text>
</comment>
<dbReference type="Pfam" id="PF01648">
    <property type="entry name" value="ACPS"/>
    <property type="match status" value="1"/>
</dbReference>
<evidence type="ECO:0000259" key="4">
    <source>
        <dbReference type="Pfam" id="PF01648"/>
    </source>
</evidence>
<reference evidence="8 9" key="1">
    <citation type="submission" date="2018-09" db="EMBL/GenBank/DDBJ databases">
        <title>Streptomyces sp. nov. DS1-2, an endophytic actinomycete isolated from roots of Dendrobium scabrilingue.</title>
        <authorList>
            <person name="Kuncharoen N."/>
            <person name="Kudo T."/>
            <person name="Ohkuma M."/>
            <person name="Yuki M."/>
            <person name="Tanasupawat S."/>
        </authorList>
    </citation>
    <scope>NUCLEOTIDE SEQUENCE [LARGE SCALE GENOMIC DNA]</scope>
    <source>
        <strain evidence="6 9">AZ1-7</strain>
        <strain evidence="7 8">DS1-2</strain>
    </source>
</reference>
<feature type="binding site" evidence="2">
    <location>
        <position position="152"/>
    </location>
    <ligand>
        <name>CoA</name>
        <dbReference type="ChEBI" id="CHEBI:57287"/>
    </ligand>
</feature>
<organism evidence="6 9">
    <name type="scientific">Streptomyces radicis</name>
    <dbReference type="NCBI Taxonomy" id="1750517"/>
    <lineage>
        <taxon>Bacteria</taxon>
        <taxon>Bacillati</taxon>
        <taxon>Actinomycetota</taxon>
        <taxon>Actinomycetes</taxon>
        <taxon>Kitasatosporales</taxon>
        <taxon>Streptomycetaceae</taxon>
        <taxon>Streptomyces</taxon>
    </lineage>
</organism>
<dbReference type="GO" id="GO:0009239">
    <property type="term" value="P:enterobactin biosynthetic process"/>
    <property type="evidence" value="ECO:0007669"/>
    <property type="project" value="InterPro"/>
</dbReference>
<protein>
    <submittedName>
        <fullName evidence="6">4'-phosphopantetheinyl transferase superfamily protein</fullName>
    </submittedName>
</protein>
<dbReference type="Pfam" id="PF17837">
    <property type="entry name" value="4PPT_N"/>
    <property type="match status" value="1"/>
</dbReference>
<feature type="binding site" evidence="3">
    <location>
        <position position="108"/>
    </location>
    <ligand>
        <name>Mg(2+)</name>
        <dbReference type="ChEBI" id="CHEBI:18420"/>
    </ligand>
</feature>
<dbReference type="GO" id="GO:0000287">
    <property type="term" value="F:magnesium ion binding"/>
    <property type="evidence" value="ECO:0007669"/>
    <property type="project" value="InterPro"/>
</dbReference>
<dbReference type="PANTHER" id="PTHR38096:SF1">
    <property type="entry name" value="ENTEROBACTIN SYNTHASE COMPONENT D"/>
    <property type="match status" value="1"/>
</dbReference>
<dbReference type="OrthoDB" id="8210607at2"/>
<keyword evidence="1 6" id="KW-0808">Transferase</keyword>
<dbReference type="SUPFAM" id="SSF56214">
    <property type="entry name" value="4'-phosphopantetheinyl transferase"/>
    <property type="match status" value="1"/>
</dbReference>
<dbReference type="AlphaFoldDB" id="A0A3A9WBY4"/>